<reference evidence="3" key="1">
    <citation type="submission" date="2022-10" db="EMBL/GenBank/DDBJ databases">
        <title>Fusarium specimens isolated from Avocado Roots.</title>
        <authorList>
            <person name="Stajich J."/>
            <person name="Roper C."/>
            <person name="Heimlech-Rivalta G."/>
        </authorList>
    </citation>
    <scope>NUCLEOTIDE SEQUENCE</scope>
    <source>
        <strain evidence="3">CF00143</strain>
    </source>
</reference>
<feature type="transmembrane region" description="Helical" evidence="1">
    <location>
        <begin position="262"/>
        <end position="282"/>
    </location>
</feature>
<keyword evidence="4" id="KW-1185">Reference proteome</keyword>
<comment type="caution">
    <text evidence="3">The sequence shown here is derived from an EMBL/GenBank/DDBJ whole genome shotgun (WGS) entry which is preliminary data.</text>
</comment>
<accession>A0A9W8PI77</accession>
<dbReference type="Proteomes" id="UP001152130">
    <property type="component" value="Unassembled WGS sequence"/>
</dbReference>
<dbReference type="EMBL" id="JAPDHF010000017">
    <property type="protein sequence ID" value="KAJ4007375.1"/>
    <property type="molecule type" value="Genomic_DNA"/>
</dbReference>
<evidence type="ECO:0000259" key="2">
    <source>
        <dbReference type="Pfam" id="PF20237"/>
    </source>
</evidence>
<feature type="domain" description="DUF6594" evidence="2">
    <location>
        <begin position="18"/>
        <end position="320"/>
    </location>
</feature>
<evidence type="ECO:0000313" key="4">
    <source>
        <dbReference type="Proteomes" id="UP001152130"/>
    </source>
</evidence>
<keyword evidence="1" id="KW-0812">Transmembrane</keyword>
<protein>
    <recommendedName>
        <fullName evidence="2">DUF6594 domain-containing protein</fullName>
    </recommendedName>
</protein>
<keyword evidence="1" id="KW-0472">Membrane</keyword>
<organism evidence="3 4">
    <name type="scientific">Fusarium irregulare</name>
    <dbReference type="NCBI Taxonomy" id="2494466"/>
    <lineage>
        <taxon>Eukaryota</taxon>
        <taxon>Fungi</taxon>
        <taxon>Dikarya</taxon>
        <taxon>Ascomycota</taxon>
        <taxon>Pezizomycotina</taxon>
        <taxon>Sordariomycetes</taxon>
        <taxon>Hypocreomycetidae</taxon>
        <taxon>Hypocreales</taxon>
        <taxon>Nectriaceae</taxon>
        <taxon>Fusarium</taxon>
        <taxon>Fusarium incarnatum-equiseti species complex</taxon>
    </lineage>
</organism>
<evidence type="ECO:0000313" key="3">
    <source>
        <dbReference type="EMBL" id="KAJ4007375.1"/>
    </source>
</evidence>
<sequence length="320" mass="36180">MAELQPMNYNKDYKPQGYRRLTSIICEDKHLAIFRRFDEVNIVLLMALQAEIVELQRQFQLKSKDDDEKGLPYSSSFHALRQSAHGKIVQGDHEGCVRKDDQFGLLESLRSKMIEYNTLLLQGRHSFAPSRTVFDFLTLSIKPRNYPNYHKHQASELSKLPTPQASQLLSLQNWLKDPVGGAVLIAKTEDAESHTWDHKDVSSYITLRKPDGESDLFTQLIMDIVSMILHPLLGRFKAGRVVDLEYGLTTYSDSKLIRLSNLFAVVVSSALPVLTIFVLNTVKSTNTRLGLTVVFTVMFAVALEVFTSAKRVEIFAATAT</sequence>
<dbReference type="PANTHER" id="PTHR34502:SF5">
    <property type="entry name" value="DUF6594 DOMAIN-CONTAINING PROTEIN"/>
    <property type="match status" value="1"/>
</dbReference>
<evidence type="ECO:0000256" key="1">
    <source>
        <dbReference type="SAM" id="Phobius"/>
    </source>
</evidence>
<keyword evidence="1" id="KW-1133">Transmembrane helix</keyword>
<dbReference type="AlphaFoldDB" id="A0A9W8PI77"/>
<gene>
    <name evidence="3" type="ORF">NW766_010059</name>
</gene>
<dbReference type="InterPro" id="IPR046529">
    <property type="entry name" value="DUF6594"/>
</dbReference>
<dbReference type="Pfam" id="PF20237">
    <property type="entry name" value="DUF6594"/>
    <property type="match status" value="1"/>
</dbReference>
<dbReference type="PANTHER" id="PTHR34502">
    <property type="entry name" value="DUF6594 DOMAIN-CONTAINING PROTEIN-RELATED"/>
    <property type="match status" value="1"/>
</dbReference>
<proteinExistence type="predicted"/>
<name>A0A9W8PI77_9HYPO</name>
<feature type="transmembrane region" description="Helical" evidence="1">
    <location>
        <begin position="288"/>
        <end position="306"/>
    </location>
</feature>